<dbReference type="PANTHER" id="PTHR42760">
    <property type="entry name" value="SHORT-CHAIN DEHYDROGENASES/REDUCTASES FAMILY MEMBER"/>
    <property type="match status" value="1"/>
</dbReference>
<gene>
    <name evidence="3" type="ORF">K469DRAFT_742373</name>
</gene>
<evidence type="ECO:0000256" key="1">
    <source>
        <dbReference type="ARBA" id="ARBA00006484"/>
    </source>
</evidence>
<organism evidence="3 4">
    <name type="scientific">Zopfia rhizophila CBS 207.26</name>
    <dbReference type="NCBI Taxonomy" id="1314779"/>
    <lineage>
        <taxon>Eukaryota</taxon>
        <taxon>Fungi</taxon>
        <taxon>Dikarya</taxon>
        <taxon>Ascomycota</taxon>
        <taxon>Pezizomycotina</taxon>
        <taxon>Dothideomycetes</taxon>
        <taxon>Dothideomycetes incertae sedis</taxon>
        <taxon>Zopfiaceae</taxon>
        <taxon>Zopfia</taxon>
    </lineage>
</organism>
<dbReference type="PANTHER" id="PTHR42760:SF103">
    <property type="entry name" value="SHORT-CHAIN DEHYDROGENASE_REDUCTASE SDR"/>
    <property type="match status" value="1"/>
</dbReference>
<comment type="similarity">
    <text evidence="1">Belongs to the short-chain dehydrogenases/reductases (SDR) family.</text>
</comment>
<evidence type="ECO:0000313" key="3">
    <source>
        <dbReference type="EMBL" id="KAF2177760.1"/>
    </source>
</evidence>
<sequence>MTSRALFPASFRAISAGLIRGLHTPESKADFEKIAKESVPLVTFEQGERKEHMLHGEPMPITAAMQDAQHAAIPFDGSIMQNLTPTMTRFTLIGKFAIVTGGGRGIGLSMAQALAEVGVGGISILDAHPEIGEAAAQKLRKDTGIDVRFYSVDVRDENGISEAVDNAVSHFGQVDILINSAGIADSNIKAETYNEQSCYNASKSGVIQMTESLATEWARHGIRVNAISPGYMDTALNRVPALEAQKKIWIDRTPQKRLGRVEDLNGLAVYLASDASAYMTGNNCVIDGGYTLW</sequence>
<dbReference type="EMBL" id="ML994684">
    <property type="protein sequence ID" value="KAF2177760.1"/>
    <property type="molecule type" value="Genomic_DNA"/>
</dbReference>
<evidence type="ECO:0000313" key="4">
    <source>
        <dbReference type="Proteomes" id="UP000800200"/>
    </source>
</evidence>
<dbReference type="OrthoDB" id="1888931at2759"/>
<dbReference type="Pfam" id="PF00106">
    <property type="entry name" value="adh_short"/>
    <property type="match status" value="1"/>
</dbReference>
<dbReference type="SUPFAM" id="SSF51735">
    <property type="entry name" value="NAD(P)-binding Rossmann-fold domains"/>
    <property type="match status" value="1"/>
</dbReference>
<accession>A0A6A6DIK2</accession>
<dbReference type="InterPro" id="IPR020904">
    <property type="entry name" value="Sc_DH/Rdtase_CS"/>
</dbReference>
<dbReference type="InterPro" id="IPR002347">
    <property type="entry name" value="SDR_fam"/>
</dbReference>
<evidence type="ECO:0000256" key="2">
    <source>
        <dbReference type="ARBA" id="ARBA00022857"/>
    </source>
</evidence>
<dbReference type="PROSITE" id="PS00061">
    <property type="entry name" value="ADH_SHORT"/>
    <property type="match status" value="1"/>
</dbReference>
<proteinExistence type="inferred from homology"/>
<name>A0A6A6DIK2_9PEZI</name>
<reference evidence="3" key="1">
    <citation type="journal article" date="2020" name="Stud. Mycol.">
        <title>101 Dothideomycetes genomes: a test case for predicting lifestyles and emergence of pathogens.</title>
        <authorList>
            <person name="Haridas S."/>
            <person name="Albert R."/>
            <person name="Binder M."/>
            <person name="Bloem J."/>
            <person name="Labutti K."/>
            <person name="Salamov A."/>
            <person name="Andreopoulos B."/>
            <person name="Baker S."/>
            <person name="Barry K."/>
            <person name="Bills G."/>
            <person name="Bluhm B."/>
            <person name="Cannon C."/>
            <person name="Castanera R."/>
            <person name="Culley D."/>
            <person name="Daum C."/>
            <person name="Ezra D."/>
            <person name="Gonzalez J."/>
            <person name="Henrissat B."/>
            <person name="Kuo A."/>
            <person name="Liang C."/>
            <person name="Lipzen A."/>
            <person name="Lutzoni F."/>
            <person name="Magnuson J."/>
            <person name="Mondo S."/>
            <person name="Nolan M."/>
            <person name="Ohm R."/>
            <person name="Pangilinan J."/>
            <person name="Park H.-J."/>
            <person name="Ramirez L."/>
            <person name="Alfaro M."/>
            <person name="Sun H."/>
            <person name="Tritt A."/>
            <person name="Yoshinaga Y."/>
            <person name="Zwiers L.-H."/>
            <person name="Turgeon B."/>
            <person name="Goodwin S."/>
            <person name="Spatafora J."/>
            <person name="Crous P."/>
            <person name="Grigoriev I."/>
        </authorList>
    </citation>
    <scope>NUCLEOTIDE SEQUENCE</scope>
    <source>
        <strain evidence="3">CBS 207.26</strain>
    </source>
</reference>
<dbReference type="Pfam" id="PF13561">
    <property type="entry name" value="adh_short_C2"/>
    <property type="match status" value="1"/>
</dbReference>
<dbReference type="InterPro" id="IPR036291">
    <property type="entry name" value="NAD(P)-bd_dom_sf"/>
</dbReference>
<keyword evidence="2" id="KW-0521">NADP</keyword>
<dbReference type="Proteomes" id="UP000800200">
    <property type="component" value="Unassembled WGS sequence"/>
</dbReference>
<protein>
    <submittedName>
        <fullName evidence="3">NAD(P)-binding protein</fullName>
    </submittedName>
</protein>
<dbReference type="AlphaFoldDB" id="A0A6A6DIK2"/>
<keyword evidence="4" id="KW-1185">Reference proteome</keyword>
<dbReference type="GO" id="GO:0016616">
    <property type="term" value="F:oxidoreductase activity, acting on the CH-OH group of donors, NAD or NADP as acceptor"/>
    <property type="evidence" value="ECO:0007669"/>
    <property type="project" value="TreeGrafter"/>
</dbReference>
<dbReference type="PRINTS" id="PR00081">
    <property type="entry name" value="GDHRDH"/>
</dbReference>
<dbReference type="Gene3D" id="3.40.50.720">
    <property type="entry name" value="NAD(P)-binding Rossmann-like Domain"/>
    <property type="match status" value="2"/>
</dbReference>